<dbReference type="Pfam" id="PF22767">
    <property type="entry name" value="ThcOx"/>
    <property type="match status" value="1"/>
</dbReference>
<dbReference type="SUPFAM" id="SSF55469">
    <property type="entry name" value="FMN-dependent nitroreductase-like"/>
    <property type="match status" value="1"/>
</dbReference>
<protein>
    <submittedName>
        <fullName evidence="3">SagB-type dehydrogenase domain-containing protein</fullName>
    </submittedName>
</protein>
<dbReference type="PANTHER" id="PTHR43745">
    <property type="entry name" value="NITROREDUCTASE MJ1384-RELATED"/>
    <property type="match status" value="1"/>
</dbReference>
<organism evidence="3 4">
    <name type="scientific">Nonomuraea pusilla</name>
    <dbReference type="NCBI Taxonomy" id="46177"/>
    <lineage>
        <taxon>Bacteria</taxon>
        <taxon>Bacillati</taxon>
        <taxon>Actinomycetota</taxon>
        <taxon>Actinomycetes</taxon>
        <taxon>Streptosporangiales</taxon>
        <taxon>Streptosporangiaceae</taxon>
        <taxon>Nonomuraea</taxon>
    </lineage>
</organism>
<evidence type="ECO:0000313" key="4">
    <source>
        <dbReference type="Proteomes" id="UP000198953"/>
    </source>
</evidence>
<dbReference type="Gene3D" id="3.40.109.10">
    <property type="entry name" value="NADH Oxidase"/>
    <property type="match status" value="1"/>
</dbReference>
<gene>
    <name evidence="3" type="ORF">SAMN05660976_06331</name>
</gene>
<keyword evidence="4" id="KW-1185">Reference proteome</keyword>
<dbReference type="CDD" id="cd02142">
    <property type="entry name" value="McbC_SagB-like_oxidoreductase"/>
    <property type="match status" value="1"/>
</dbReference>
<dbReference type="NCBIfam" id="TIGR03605">
    <property type="entry name" value="antibiot_sagB"/>
    <property type="match status" value="1"/>
</dbReference>
<dbReference type="InterPro" id="IPR052544">
    <property type="entry name" value="Bacteriocin_Proc_Enz"/>
</dbReference>
<dbReference type="InterPro" id="IPR029479">
    <property type="entry name" value="Nitroreductase"/>
</dbReference>
<dbReference type="InterPro" id="IPR054488">
    <property type="entry name" value="ThcOx_dom2"/>
</dbReference>
<accession>A0A1H8CCF4</accession>
<dbReference type="AlphaFoldDB" id="A0A1H8CCF4"/>
<dbReference type="PANTHER" id="PTHR43745:SF2">
    <property type="entry name" value="NITROREDUCTASE MJ1384-RELATED"/>
    <property type="match status" value="1"/>
</dbReference>
<dbReference type="InterPro" id="IPR000415">
    <property type="entry name" value="Nitroreductase-like"/>
</dbReference>
<dbReference type="GO" id="GO:0016491">
    <property type="term" value="F:oxidoreductase activity"/>
    <property type="evidence" value="ECO:0007669"/>
    <property type="project" value="InterPro"/>
</dbReference>
<proteinExistence type="predicted"/>
<feature type="domain" description="Nitroreductase" evidence="1">
    <location>
        <begin position="257"/>
        <end position="442"/>
    </location>
</feature>
<dbReference type="Proteomes" id="UP000198953">
    <property type="component" value="Unassembled WGS sequence"/>
</dbReference>
<dbReference type="STRING" id="46177.SAMN05660976_06331"/>
<evidence type="ECO:0000259" key="1">
    <source>
        <dbReference type="Pfam" id="PF00881"/>
    </source>
</evidence>
<evidence type="ECO:0000259" key="2">
    <source>
        <dbReference type="Pfam" id="PF22767"/>
    </source>
</evidence>
<sequence length="448" mass="49123">MTGGFQEWVRLKPGVWSAEDQQGRLHLFQRWGRCQALGALSADDRALLRSLAEGPITVGPELELLKTLRAGGWLEITISRHGDALYTLCPVSPPAVPEPVAGDLVLSRFAIMRREEAELLLESPLAWAGVRVHDPEVARIVAGLAGPVHEPLTPDDRLGHRVRHDLRVAGLAVPACGEEETRRELRQWGPHELWFHERSRMRDRLPADRGWGRTSWGKAAFAPLPARHEGYGGAGVRLHRPDLAALRLTDPSLTAVIEDRRSARVFDDERPIDVRQLGELLYRCARVRAGYLLDDQERVDRPYPSGGALHELELYPVVRTVAGLEAGMYHYDPRAHRLNLVRSAGPEVNRLLAAAAWAAATRERPQVLIVISARFGRVMWSYSEMAYALVLKHVGVLQQTMYLVATAMGLGACALGGGDSSAFSAATGLDELAEASVGEFMLGSGAAG</sequence>
<dbReference type="Pfam" id="PF00881">
    <property type="entry name" value="Nitroreductase"/>
    <property type="match status" value="1"/>
</dbReference>
<evidence type="ECO:0000313" key="3">
    <source>
        <dbReference type="EMBL" id="SEM92114.1"/>
    </source>
</evidence>
<name>A0A1H8CCF4_9ACTN</name>
<reference evidence="3 4" key="1">
    <citation type="submission" date="2016-10" db="EMBL/GenBank/DDBJ databases">
        <authorList>
            <person name="de Groot N.N."/>
        </authorList>
    </citation>
    <scope>NUCLEOTIDE SEQUENCE [LARGE SCALE GENOMIC DNA]</scope>
    <source>
        <strain evidence="3 4">DSM 43357</strain>
    </source>
</reference>
<dbReference type="InterPro" id="IPR020051">
    <property type="entry name" value="SagB-type_dehydrogenase"/>
</dbReference>
<dbReference type="EMBL" id="FOBF01000019">
    <property type="protein sequence ID" value="SEM92114.1"/>
    <property type="molecule type" value="Genomic_DNA"/>
</dbReference>
<feature type="domain" description="Cyanobactin oxidase ThcOx second" evidence="2">
    <location>
        <begin position="104"/>
        <end position="201"/>
    </location>
</feature>